<comment type="caution">
    <text evidence="2">The sequence shown here is derived from an EMBL/GenBank/DDBJ whole genome shotgun (WGS) entry which is preliminary data.</text>
</comment>
<accession>A0A5B0N9L8</accession>
<dbReference type="Proteomes" id="UP000325313">
    <property type="component" value="Unassembled WGS sequence"/>
</dbReference>
<dbReference type="AlphaFoldDB" id="A0A5B0N9L8"/>
<organism evidence="2 3">
    <name type="scientific">Puccinia graminis f. sp. tritici</name>
    <dbReference type="NCBI Taxonomy" id="56615"/>
    <lineage>
        <taxon>Eukaryota</taxon>
        <taxon>Fungi</taxon>
        <taxon>Dikarya</taxon>
        <taxon>Basidiomycota</taxon>
        <taxon>Pucciniomycotina</taxon>
        <taxon>Pucciniomycetes</taxon>
        <taxon>Pucciniales</taxon>
        <taxon>Pucciniaceae</taxon>
        <taxon>Puccinia</taxon>
    </lineage>
</organism>
<name>A0A5B0N9L8_PUCGR</name>
<feature type="compositionally biased region" description="Low complexity" evidence="1">
    <location>
        <begin position="46"/>
        <end position="58"/>
    </location>
</feature>
<protein>
    <submittedName>
        <fullName evidence="2">Uncharacterized protein</fullName>
    </submittedName>
</protein>
<feature type="region of interest" description="Disordered" evidence="1">
    <location>
        <begin position="28"/>
        <end position="68"/>
    </location>
</feature>
<proteinExistence type="predicted"/>
<evidence type="ECO:0000313" key="2">
    <source>
        <dbReference type="EMBL" id="KAA1084850.1"/>
    </source>
</evidence>
<dbReference type="EMBL" id="VDEP01000435">
    <property type="protein sequence ID" value="KAA1084850.1"/>
    <property type="molecule type" value="Genomic_DNA"/>
</dbReference>
<sequence length="68" mass="7144">MKLMMTSYANWSTDEAHQRLIKGGCPNFTPKAVTSGKTEDPTRLNSGRAAAKRASAGGDSPVYAVATA</sequence>
<gene>
    <name evidence="2" type="ORF">PGTUg99_002153</name>
</gene>
<evidence type="ECO:0000313" key="3">
    <source>
        <dbReference type="Proteomes" id="UP000325313"/>
    </source>
</evidence>
<evidence type="ECO:0000256" key="1">
    <source>
        <dbReference type="SAM" id="MobiDB-lite"/>
    </source>
</evidence>
<reference evidence="2 3" key="1">
    <citation type="submission" date="2019-05" db="EMBL/GenBank/DDBJ databases">
        <title>Emergence of the Ug99 lineage of the wheat stem rust pathogen through somatic hybridization.</title>
        <authorList>
            <person name="Li F."/>
            <person name="Upadhyaya N.M."/>
            <person name="Sperschneider J."/>
            <person name="Matny O."/>
            <person name="Nguyen-Phuc H."/>
            <person name="Mago R."/>
            <person name="Raley C."/>
            <person name="Miller M.E."/>
            <person name="Silverstein K.A.T."/>
            <person name="Henningsen E."/>
            <person name="Hirsch C.D."/>
            <person name="Visser B."/>
            <person name="Pretorius Z.A."/>
            <person name="Steffenson B.J."/>
            <person name="Schwessinger B."/>
            <person name="Dodds P.N."/>
            <person name="Figueroa M."/>
        </authorList>
    </citation>
    <scope>NUCLEOTIDE SEQUENCE [LARGE SCALE GENOMIC DNA]</scope>
    <source>
        <strain evidence="2 3">Ug99</strain>
    </source>
</reference>